<dbReference type="Proteomes" id="UP001459277">
    <property type="component" value="Unassembled WGS sequence"/>
</dbReference>
<comment type="caution">
    <text evidence="1">The sequence shown here is derived from an EMBL/GenBank/DDBJ whole genome shotgun (WGS) entry which is preliminary data.</text>
</comment>
<reference evidence="1 2" key="1">
    <citation type="submission" date="2024-01" db="EMBL/GenBank/DDBJ databases">
        <title>A telomere-to-telomere, gap-free genome of sweet tea (Lithocarpus litseifolius).</title>
        <authorList>
            <person name="Zhou J."/>
        </authorList>
    </citation>
    <scope>NUCLEOTIDE SEQUENCE [LARGE SCALE GENOMIC DNA]</scope>
    <source>
        <strain evidence="1">Zhou-2022a</strain>
        <tissue evidence="1">Leaf</tissue>
    </source>
</reference>
<protein>
    <submittedName>
        <fullName evidence="1">Uncharacterized protein</fullName>
    </submittedName>
</protein>
<evidence type="ECO:0000313" key="1">
    <source>
        <dbReference type="EMBL" id="KAL0009859.1"/>
    </source>
</evidence>
<evidence type="ECO:0000313" key="2">
    <source>
        <dbReference type="Proteomes" id="UP001459277"/>
    </source>
</evidence>
<dbReference type="EMBL" id="JAZDWU010000002">
    <property type="protein sequence ID" value="KAL0009859.1"/>
    <property type="molecule type" value="Genomic_DNA"/>
</dbReference>
<dbReference type="PANTHER" id="PTHR32108">
    <property type="entry name" value="DNA-DIRECTED RNA POLYMERASE SUBUNIT ALPHA"/>
    <property type="match status" value="1"/>
</dbReference>
<organism evidence="1 2">
    <name type="scientific">Lithocarpus litseifolius</name>
    <dbReference type="NCBI Taxonomy" id="425828"/>
    <lineage>
        <taxon>Eukaryota</taxon>
        <taxon>Viridiplantae</taxon>
        <taxon>Streptophyta</taxon>
        <taxon>Embryophyta</taxon>
        <taxon>Tracheophyta</taxon>
        <taxon>Spermatophyta</taxon>
        <taxon>Magnoliopsida</taxon>
        <taxon>eudicotyledons</taxon>
        <taxon>Gunneridae</taxon>
        <taxon>Pentapetalae</taxon>
        <taxon>rosids</taxon>
        <taxon>fabids</taxon>
        <taxon>Fagales</taxon>
        <taxon>Fagaceae</taxon>
        <taxon>Lithocarpus</taxon>
    </lineage>
</organism>
<keyword evidence="2" id="KW-1185">Reference proteome</keyword>
<name>A0AAW2DIB2_9ROSI</name>
<dbReference type="AlphaFoldDB" id="A0AAW2DIB2"/>
<sequence length="120" mass="13261">MGKGTAEPIRNRVRTEEAKEFLKVIRNSEYSVIQQLNKSLALISILALLISSKVHRNALLKVLKETCVPTSATESAFKEEFSVNAIKSTGDLTATIRPYVPGETVGHWTAKPYFVVTLAE</sequence>
<gene>
    <name evidence="1" type="ORF">SO802_004967</name>
</gene>
<dbReference type="PANTHER" id="PTHR32108:SF5">
    <property type="entry name" value="DYNACTIN SUBUNIT 1-LIKE"/>
    <property type="match status" value="1"/>
</dbReference>
<proteinExistence type="predicted"/>
<accession>A0AAW2DIB2</accession>